<comment type="catalytic activity">
    <reaction evidence="13 14">
        <text>di-trans,octa-cis-undecaprenyl diphosphate + H2O = di-trans,octa-cis-undecaprenyl phosphate + phosphate + H(+)</text>
        <dbReference type="Rhea" id="RHEA:28094"/>
        <dbReference type="ChEBI" id="CHEBI:15377"/>
        <dbReference type="ChEBI" id="CHEBI:15378"/>
        <dbReference type="ChEBI" id="CHEBI:43474"/>
        <dbReference type="ChEBI" id="CHEBI:58405"/>
        <dbReference type="ChEBI" id="CHEBI:60392"/>
        <dbReference type="EC" id="3.6.1.27"/>
    </reaction>
</comment>
<dbReference type="GO" id="GO:0009252">
    <property type="term" value="P:peptidoglycan biosynthetic process"/>
    <property type="evidence" value="ECO:0007669"/>
    <property type="project" value="UniProtKB-KW"/>
</dbReference>
<dbReference type="PANTHER" id="PTHR30622:SF2">
    <property type="entry name" value="UNDECAPRENYL-DIPHOSPHATASE"/>
    <property type="match status" value="1"/>
</dbReference>
<evidence type="ECO:0000256" key="9">
    <source>
        <dbReference type="ARBA" id="ARBA00023136"/>
    </source>
</evidence>
<evidence type="ECO:0000256" key="4">
    <source>
        <dbReference type="ARBA" id="ARBA00021581"/>
    </source>
</evidence>
<protein>
    <recommendedName>
        <fullName evidence="4 14">Undecaprenyl-diphosphatase</fullName>
        <ecNumber evidence="3 14">3.6.1.27</ecNumber>
    </recommendedName>
    <alternativeName>
        <fullName evidence="12 14">Bacitracin resistance protein</fullName>
    </alternativeName>
    <alternativeName>
        <fullName evidence="11 14">Undecaprenyl pyrophosphate phosphatase</fullName>
    </alternativeName>
</protein>
<evidence type="ECO:0000313" key="16">
    <source>
        <dbReference type="Proteomes" id="UP000230859"/>
    </source>
</evidence>
<dbReference type="EMBL" id="PCVY01000043">
    <property type="protein sequence ID" value="PIQ86453.1"/>
    <property type="molecule type" value="Genomic_DNA"/>
</dbReference>
<evidence type="ECO:0000256" key="5">
    <source>
        <dbReference type="ARBA" id="ARBA00022475"/>
    </source>
</evidence>
<comment type="function">
    <text evidence="14">Catalyzes the dephosphorylation of undecaprenyl diphosphate (UPP). Confers resistance to bacitracin.</text>
</comment>
<feature type="transmembrane region" description="Helical" evidence="14">
    <location>
        <begin position="232"/>
        <end position="250"/>
    </location>
</feature>
<keyword evidence="8 14" id="KW-1133">Transmembrane helix</keyword>
<keyword evidence="5 14" id="KW-1003">Cell membrane</keyword>
<dbReference type="GO" id="GO:0050380">
    <property type="term" value="F:undecaprenyl-diphosphatase activity"/>
    <property type="evidence" value="ECO:0007669"/>
    <property type="project" value="UniProtKB-UniRule"/>
</dbReference>
<feature type="transmembrane region" description="Helical" evidence="14">
    <location>
        <begin position="206"/>
        <end position="226"/>
    </location>
</feature>
<dbReference type="GO" id="GO:0008360">
    <property type="term" value="P:regulation of cell shape"/>
    <property type="evidence" value="ECO:0007669"/>
    <property type="project" value="UniProtKB-KW"/>
</dbReference>
<dbReference type="AlphaFoldDB" id="A0A2H0LPT5"/>
<evidence type="ECO:0000256" key="13">
    <source>
        <dbReference type="ARBA" id="ARBA00047594"/>
    </source>
</evidence>
<evidence type="ECO:0000256" key="11">
    <source>
        <dbReference type="ARBA" id="ARBA00032707"/>
    </source>
</evidence>
<keyword evidence="10 14" id="KW-0046">Antibiotic resistance</keyword>
<evidence type="ECO:0000256" key="7">
    <source>
        <dbReference type="ARBA" id="ARBA00022801"/>
    </source>
</evidence>
<keyword evidence="14" id="KW-0573">Peptidoglycan synthesis</keyword>
<organism evidence="15 16">
    <name type="scientific">Candidatus Abzuiibacterium crystallinum</name>
    <dbReference type="NCBI Taxonomy" id="1974748"/>
    <lineage>
        <taxon>Bacteria</taxon>
        <taxon>Pseudomonadati</taxon>
        <taxon>Candidatus Omnitrophota</taxon>
        <taxon>Candidatus Abzuiibacterium</taxon>
    </lineage>
</organism>
<dbReference type="InterPro" id="IPR003824">
    <property type="entry name" value="UppP"/>
</dbReference>
<feature type="transmembrane region" description="Helical" evidence="14">
    <location>
        <begin position="262"/>
        <end position="280"/>
    </location>
</feature>
<evidence type="ECO:0000256" key="8">
    <source>
        <dbReference type="ARBA" id="ARBA00022989"/>
    </source>
</evidence>
<feature type="transmembrane region" description="Helical" evidence="14">
    <location>
        <begin position="12"/>
        <end position="37"/>
    </location>
</feature>
<comment type="subcellular location">
    <subcellularLocation>
        <location evidence="1 14">Cell membrane</location>
        <topology evidence="1 14">Multi-pass membrane protein</topology>
    </subcellularLocation>
</comment>
<dbReference type="GO" id="GO:0005886">
    <property type="term" value="C:plasma membrane"/>
    <property type="evidence" value="ECO:0007669"/>
    <property type="project" value="UniProtKB-SubCell"/>
</dbReference>
<dbReference type="Proteomes" id="UP000230859">
    <property type="component" value="Unassembled WGS sequence"/>
</dbReference>
<reference evidence="15 16" key="1">
    <citation type="submission" date="2017-09" db="EMBL/GenBank/DDBJ databases">
        <title>Depth-based differentiation of microbial function through sediment-hosted aquifers and enrichment of novel symbionts in the deep terrestrial subsurface.</title>
        <authorList>
            <person name="Probst A.J."/>
            <person name="Ladd B."/>
            <person name="Jarett J.K."/>
            <person name="Geller-Mcgrath D.E."/>
            <person name="Sieber C.M."/>
            <person name="Emerson J.B."/>
            <person name="Anantharaman K."/>
            <person name="Thomas B.C."/>
            <person name="Malmstrom R."/>
            <person name="Stieglmeier M."/>
            <person name="Klingl A."/>
            <person name="Woyke T."/>
            <person name="Ryan C.M."/>
            <person name="Banfield J.F."/>
        </authorList>
    </citation>
    <scope>NUCLEOTIDE SEQUENCE [LARGE SCALE GENOMIC DNA]</scope>
    <source>
        <strain evidence="15">CG11_big_fil_rev_8_21_14_0_20_45_26</strain>
    </source>
</reference>
<keyword evidence="14" id="KW-0133">Cell shape</keyword>
<evidence type="ECO:0000256" key="1">
    <source>
        <dbReference type="ARBA" id="ARBA00004651"/>
    </source>
</evidence>
<feature type="transmembrane region" description="Helical" evidence="14">
    <location>
        <begin position="49"/>
        <end position="68"/>
    </location>
</feature>
<feature type="transmembrane region" description="Helical" evidence="14">
    <location>
        <begin position="165"/>
        <end position="194"/>
    </location>
</feature>
<dbReference type="GO" id="GO:0071555">
    <property type="term" value="P:cell wall organization"/>
    <property type="evidence" value="ECO:0007669"/>
    <property type="project" value="UniProtKB-KW"/>
</dbReference>
<evidence type="ECO:0000313" key="15">
    <source>
        <dbReference type="EMBL" id="PIQ86453.1"/>
    </source>
</evidence>
<comment type="caution">
    <text evidence="15">The sequence shown here is derived from an EMBL/GenBank/DDBJ whole genome shotgun (WGS) entry which is preliminary data.</text>
</comment>
<evidence type="ECO:0000256" key="3">
    <source>
        <dbReference type="ARBA" id="ARBA00012374"/>
    </source>
</evidence>
<dbReference type="GO" id="GO:0046677">
    <property type="term" value="P:response to antibiotic"/>
    <property type="evidence" value="ECO:0007669"/>
    <property type="project" value="UniProtKB-UniRule"/>
</dbReference>
<dbReference type="Pfam" id="PF02673">
    <property type="entry name" value="BacA"/>
    <property type="match status" value="1"/>
</dbReference>
<gene>
    <name evidence="14" type="primary">uppP</name>
    <name evidence="15" type="ORF">COV74_04570</name>
</gene>
<accession>A0A2H0LPT5</accession>
<keyword evidence="7 14" id="KW-0378">Hydrolase</keyword>
<keyword evidence="14" id="KW-0961">Cell wall biogenesis/degradation</keyword>
<evidence type="ECO:0000256" key="12">
    <source>
        <dbReference type="ARBA" id="ARBA00032932"/>
    </source>
</evidence>
<evidence type="ECO:0000256" key="2">
    <source>
        <dbReference type="ARBA" id="ARBA00010621"/>
    </source>
</evidence>
<evidence type="ECO:0000256" key="14">
    <source>
        <dbReference type="HAMAP-Rule" id="MF_01006"/>
    </source>
</evidence>
<keyword evidence="9 14" id="KW-0472">Membrane</keyword>
<dbReference type="EC" id="3.6.1.27" evidence="3 14"/>
<comment type="miscellaneous">
    <text evidence="14">Bacitracin is thought to be involved in the inhibition of peptidoglycan synthesis by sequestering undecaprenyl diphosphate, thereby reducing the pool of lipid carrier available.</text>
</comment>
<evidence type="ECO:0000256" key="6">
    <source>
        <dbReference type="ARBA" id="ARBA00022692"/>
    </source>
</evidence>
<keyword evidence="6 14" id="KW-0812">Transmembrane</keyword>
<dbReference type="PANTHER" id="PTHR30622">
    <property type="entry name" value="UNDECAPRENYL-DIPHOSPHATASE"/>
    <property type="match status" value="1"/>
</dbReference>
<proteinExistence type="inferred from homology"/>
<feature type="transmembrane region" description="Helical" evidence="14">
    <location>
        <begin position="104"/>
        <end position="122"/>
    </location>
</feature>
<sequence>MTMQSFFTPDFYHAALLGFIQGLTEFFPISSSGHLVLCQRAFGLQEPEVLFNILLHLGTLGAVVVYFWKELLILLDQTLKGLKALTQKITWPECLQTYPGFEEFVYLCVAMVPTVAMGLLLNDFFESMFGSEKGVLFALLLTGIILWSTKWIKRGTANQPLNYRIAFLIGLAQGCAIMPGLSRSGVTIVAALWCGLSAQKAIKFSFFLSVLSILAASAYELLHAVAISHFHWWSVLIGVIVSFLTGLASIRGLVSIIQKYKLHWFAVYCVCMSILGFFILV</sequence>
<dbReference type="HAMAP" id="MF_01006">
    <property type="entry name" value="Undec_diphosphatase"/>
    <property type="match status" value="1"/>
</dbReference>
<comment type="similarity">
    <text evidence="2 14">Belongs to the UppP family.</text>
</comment>
<feature type="transmembrane region" description="Helical" evidence="14">
    <location>
        <begin position="134"/>
        <end position="153"/>
    </location>
</feature>
<evidence type="ECO:0000256" key="10">
    <source>
        <dbReference type="ARBA" id="ARBA00023251"/>
    </source>
</evidence>
<name>A0A2H0LPT5_9BACT</name>